<protein>
    <submittedName>
        <fullName evidence="7">S8 family peptidase</fullName>
    </submittedName>
</protein>
<evidence type="ECO:0000256" key="2">
    <source>
        <dbReference type="ARBA" id="ARBA00022670"/>
    </source>
</evidence>
<dbReference type="InterPro" id="IPR023828">
    <property type="entry name" value="Peptidase_S8_Ser-AS"/>
</dbReference>
<evidence type="ECO:0000313" key="7">
    <source>
        <dbReference type="EMBL" id="QNQ08270.1"/>
    </source>
</evidence>
<evidence type="ECO:0000256" key="3">
    <source>
        <dbReference type="ARBA" id="ARBA00022801"/>
    </source>
</evidence>
<dbReference type="Gene3D" id="3.40.50.200">
    <property type="entry name" value="Peptidase S8/S53 domain"/>
    <property type="match status" value="1"/>
</dbReference>
<dbReference type="CDD" id="cd07487">
    <property type="entry name" value="Peptidases_S8_1"/>
    <property type="match status" value="1"/>
</dbReference>
<dbReference type="GO" id="GO:0004252">
    <property type="term" value="F:serine-type endopeptidase activity"/>
    <property type="evidence" value="ECO:0007669"/>
    <property type="project" value="UniProtKB-UniRule"/>
</dbReference>
<reference evidence="7 8" key="1">
    <citation type="submission" date="2020-09" db="EMBL/GenBank/DDBJ databases">
        <title>Sphingomonas sp., a new species isolated from pork steak.</title>
        <authorList>
            <person name="Heidler von Heilborn D."/>
        </authorList>
    </citation>
    <scope>NUCLEOTIDE SEQUENCE [LARGE SCALE GENOMIC DNA]</scope>
    <source>
        <strain evidence="8">S8-3T</strain>
    </source>
</reference>
<keyword evidence="3 5" id="KW-0378">Hydrolase</keyword>
<dbReference type="SUPFAM" id="SSF52743">
    <property type="entry name" value="Subtilisin-like"/>
    <property type="match status" value="1"/>
</dbReference>
<dbReference type="PRINTS" id="PR00723">
    <property type="entry name" value="SUBTILISIN"/>
</dbReference>
<feature type="domain" description="Peptidase S8/S53" evidence="6">
    <location>
        <begin position="259"/>
        <end position="608"/>
    </location>
</feature>
<evidence type="ECO:0000313" key="8">
    <source>
        <dbReference type="Proteomes" id="UP000516148"/>
    </source>
</evidence>
<dbReference type="KEGG" id="spap:H3Z74_16105"/>
<dbReference type="PANTHER" id="PTHR43806:SF11">
    <property type="entry name" value="CEREVISIN-RELATED"/>
    <property type="match status" value="1"/>
</dbReference>
<dbReference type="InterPro" id="IPR050131">
    <property type="entry name" value="Peptidase_S8_subtilisin-like"/>
</dbReference>
<organism evidence="7 8">
    <name type="scientific">Sphingomonas alpina</name>
    <dbReference type="NCBI Taxonomy" id="653931"/>
    <lineage>
        <taxon>Bacteria</taxon>
        <taxon>Pseudomonadati</taxon>
        <taxon>Pseudomonadota</taxon>
        <taxon>Alphaproteobacteria</taxon>
        <taxon>Sphingomonadales</taxon>
        <taxon>Sphingomonadaceae</taxon>
        <taxon>Sphingomonas</taxon>
    </lineage>
</organism>
<dbReference type="InterPro" id="IPR036852">
    <property type="entry name" value="Peptidase_S8/S53_dom_sf"/>
</dbReference>
<dbReference type="AlphaFoldDB" id="A0A7H0LF17"/>
<dbReference type="PROSITE" id="PS00137">
    <property type="entry name" value="SUBTILASE_HIS"/>
    <property type="match status" value="1"/>
</dbReference>
<dbReference type="GO" id="GO:0006508">
    <property type="term" value="P:proteolysis"/>
    <property type="evidence" value="ECO:0007669"/>
    <property type="project" value="UniProtKB-KW"/>
</dbReference>
<evidence type="ECO:0000259" key="6">
    <source>
        <dbReference type="Pfam" id="PF00082"/>
    </source>
</evidence>
<dbReference type="InterPro" id="IPR015500">
    <property type="entry name" value="Peptidase_S8_subtilisin-rel"/>
</dbReference>
<keyword evidence="2 5" id="KW-0645">Protease</keyword>
<keyword evidence="4 5" id="KW-0720">Serine protease</keyword>
<gene>
    <name evidence="7" type="ORF">H3Z74_16105</name>
</gene>
<name>A0A7H0LF17_9SPHN</name>
<dbReference type="RefSeq" id="WP_187760598.1">
    <property type="nucleotide sequence ID" value="NZ_CP061038.1"/>
</dbReference>
<dbReference type="Proteomes" id="UP000516148">
    <property type="component" value="Chromosome"/>
</dbReference>
<evidence type="ECO:0000256" key="1">
    <source>
        <dbReference type="ARBA" id="ARBA00011073"/>
    </source>
</evidence>
<comment type="similarity">
    <text evidence="1 5">Belongs to the peptidase S8 family.</text>
</comment>
<keyword evidence="8" id="KW-1185">Reference proteome</keyword>
<dbReference type="EMBL" id="CP061038">
    <property type="protein sequence ID" value="QNQ08270.1"/>
    <property type="molecule type" value="Genomic_DNA"/>
</dbReference>
<evidence type="ECO:0000256" key="4">
    <source>
        <dbReference type="ARBA" id="ARBA00022825"/>
    </source>
</evidence>
<proteinExistence type="inferred from homology"/>
<feature type="active site" description="Charge relay system" evidence="5">
    <location>
        <position position="262"/>
    </location>
</feature>
<dbReference type="InterPro" id="IPR022398">
    <property type="entry name" value="Peptidase_S8_His-AS"/>
</dbReference>
<feature type="active site" description="Charge relay system" evidence="5">
    <location>
        <position position="370"/>
    </location>
</feature>
<accession>A0A7H0LF17</accession>
<sequence>MAIITEELVRDILLNGRGGPRLLNESPVQVDVWARFAAADSEPVDLLLTPMEATPAARLAQTLYRALVELPAIEPRHIAPLEGAVAARVSLDDFIGQILPLTGLDVAARFEELITLVLAARALDGGRDTPPEGMPTAYDLFRYADKHRQALTPDLRATLLAVLLRVAQRIGDADGEETGDDRPRPIILDFRRARSRAALREIWVGPELFGGRPGRVDEVLVWRVALNRTVYPMGVSVETIKADAAQRVFDVDCRSLTWAVIDSGIDAAHPAFRDHDAGNFATRVDKAFDFSALRELVSFDSLLGPGQLDTKAEAIAAKLMVSEIEARAWLEELRADALAGRPYDWERLSKLLEVPVGDLPPVGAGQPDGHGTHVAGVLAGDWREDDQSVYRGVCHNIRLYDLRVLGTASRDTEFGVIAALEFVRWLNRRNRFITVHGANLSIGLVHDMANFACGRTPVCMACEATVASGVTVVAAAGNWGAQTYRTAKGDYSGYAQASIADPGNAASVITVGATHRERPHEYGVSFFSSRGPTGDGRIKPDLVAPGERIDGPLPNLGFGRLDGTSMAAPHVSGVAALLMARHPEMVGDPARVKSVIVATATDLGRERYFQGAGLVDALRALQAV</sequence>
<feature type="active site" description="Charge relay system" evidence="5">
    <location>
        <position position="565"/>
    </location>
</feature>
<dbReference type="PANTHER" id="PTHR43806">
    <property type="entry name" value="PEPTIDASE S8"/>
    <property type="match status" value="1"/>
</dbReference>
<dbReference type="PROSITE" id="PS51892">
    <property type="entry name" value="SUBTILASE"/>
    <property type="match status" value="1"/>
</dbReference>
<evidence type="ECO:0000256" key="5">
    <source>
        <dbReference type="PROSITE-ProRule" id="PRU01240"/>
    </source>
</evidence>
<dbReference type="Pfam" id="PF00082">
    <property type="entry name" value="Peptidase_S8"/>
    <property type="match status" value="1"/>
</dbReference>
<dbReference type="GO" id="GO:0005615">
    <property type="term" value="C:extracellular space"/>
    <property type="evidence" value="ECO:0007669"/>
    <property type="project" value="TreeGrafter"/>
</dbReference>
<dbReference type="InterPro" id="IPR000209">
    <property type="entry name" value="Peptidase_S8/S53_dom"/>
</dbReference>
<dbReference type="PROSITE" id="PS00138">
    <property type="entry name" value="SUBTILASE_SER"/>
    <property type="match status" value="1"/>
</dbReference>